<evidence type="ECO:0000313" key="2">
    <source>
        <dbReference type="Proteomes" id="UP000233551"/>
    </source>
</evidence>
<organism evidence="1 2">
    <name type="scientific">Punica granatum</name>
    <name type="common">Pomegranate</name>
    <dbReference type="NCBI Taxonomy" id="22663"/>
    <lineage>
        <taxon>Eukaryota</taxon>
        <taxon>Viridiplantae</taxon>
        <taxon>Streptophyta</taxon>
        <taxon>Embryophyta</taxon>
        <taxon>Tracheophyta</taxon>
        <taxon>Spermatophyta</taxon>
        <taxon>Magnoliopsida</taxon>
        <taxon>eudicotyledons</taxon>
        <taxon>Gunneridae</taxon>
        <taxon>Pentapetalae</taxon>
        <taxon>rosids</taxon>
        <taxon>malvids</taxon>
        <taxon>Myrtales</taxon>
        <taxon>Lythraceae</taxon>
        <taxon>Punica</taxon>
    </lineage>
</organism>
<dbReference type="Proteomes" id="UP000233551">
    <property type="component" value="Unassembled WGS sequence"/>
</dbReference>
<evidence type="ECO:0000313" key="1">
    <source>
        <dbReference type="EMBL" id="PKI44471.1"/>
    </source>
</evidence>
<dbReference type="AlphaFoldDB" id="A0A2I0IKD6"/>
<proteinExistence type="predicted"/>
<protein>
    <submittedName>
        <fullName evidence="1">Uncharacterized protein</fullName>
    </submittedName>
</protein>
<dbReference type="EMBL" id="PGOL01002890">
    <property type="protein sequence ID" value="PKI44471.1"/>
    <property type="molecule type" value="Genomic_DNA"/>
</dbReference>
<reference evidence="1 2" key="1">
    <citation type="submission" date="2017-11" db="EMBL/GenBank/DDBJ databases">
        <title>De-novo sequencing of pomegranate (Punica granatum L.) genome.</title>
        <authorList>
            <person name="Akparov Z."/>
            <person name="Amiraslanov A."/>
            <person name="Hajiyeva S."/>
            <person name="Abbasov M."/>
            <person name="Kaur K."/>
            <person name="Hamwieh A."/>
            <person name="Solovyev V."/>
            <person name="Salamov A."/>
            <person name="Braich B."/>
            <person name="Kosarev P."/>
            <person name="Mahmoud A."/>
            <person name="Hajiyev E."/>
            <person name="Babayeva S."/>
            <person name="Izzatullayeva V."/>
            <person name="Mammadov A."/>
            <person name="Mammadov A."/>
            <person name="Sharifova S."/>
            <person name="Ojaghi J."/>
            <person name="Eynullazada K."/>
            <person name="Bayramov B."/>
            <person name="Abdulazimova A."/>
            <person name="Shahmuradov I."/>
        </authorList>
    </citation>
    <scope>NUCLEOTIDE SEQUENCE [LARGE SCALE GENOMIC DNA]</scope>
    <source>
        <strain evidence="2">cv. AG2017</strain>
        <tissue evidence="1">Leaf</tissue>
    </source>
</reference>
<sequence>MSKIVDLTVGVAGWPSPLCFVPSTKFVLVVTPSSNLAWDGWMSPSEEFPIEWVVAVYLFYMKISIYESWLSFTDPFSLRSPGHTSPLFLNRLCHHSHHSFTVIVLRTHQSSKYN</sequence>
<name>A0A2I0IKD6_PUNGR</name>
<comment type="caution">
    <text evidence="1">The sequence shown here is derived from an EMBL/GenBank/DDBJ whole genome shotgun (WGS) entry which is preliminary data.</text>
</comment>
<accession>A0A2I0IKD6</accession>
<gene>
    <name evidence="1" type="ORF">CRG98_035145</name>
</gene>
<keyword evidence="2" id="KW-1185">Reference proteome</keyword>